<reference evidence="1 2" key="1">
    <citation type="submission" date="2022-01" db="EMBL/GenBank/DDBJ databases">
        <title>A chromosomal length assembly of Cordylochernes scorpioides.</title>
        <authorList>
            <person name="Zeh D."/>
            <person name="Zeh J."/>
        </authorList>
    </citation>
    <scope>NUCLEOTIDE SEQUENCE [LARGE SCALE GENOMIC DNA]</scope>
    <source>
        <strain evidence="1">IN4F17</strain>
        <tissue evidence="1">Whole Body</tissue>
    </source>
</reference>
<accession>A0ABY6JXH2</accession>
<dbReference type="Proteomes" id="UP001235939">
    <property type="component" value="Chromosome 01"/>
</dbReference>
<dbReference type="EMBL" id="CP092863">
    <property type="protein sequence ID" value="UYV60714.1"/>
    <property type="molecule type" value="Genomic_DNA"/>
</dbReference>
<gene>
    <name evidence="1" type="ORF">LAZ67_1002007</name>
</gene>
<evidence type="ECO:0000313" key="1">
    <source>
        <dbReference type="EMBL" id="UYV60714.1"/>
    </source>
</evidence>
<evidence type="ECO:0000313" key="2">
    <source>
        <dbReference type="Proteomes" id="UP001235939"/>
    </source>
</evidence>
<protein>
    <submittedName>
        <fullName evidence="1">Uncharacterized protein</fullName>
    </submittedName>
</protein>
<organism evidence="1 2">
    <name type="scientific">Cordylochernes scorpioides</name>
    <dbReference type="NCBI Taxonomy" id="51811"/>
    <lineage>
        <taxon>Eukaryota</taxon>
        <taxon>Metazoa</taxon>
        <taxon>Ecdysozoa</taxon>
        <taxon>Arthropoda</taxon>
        <taxon>Chelicerata</taxon>
        <taxon>Arachnida</taxon>
        <taxon>Pseudoscorpiones</taxon>
        <taxon>Cheliferoidea</taxon>
        <taxon>Chernetidae</taxon>
        <taxon>Cordylochernes</taxon>
    </lineage>
</organism>
<sequence length="151" mass="17170">MVGSDCLFKPTPHVYIYTYKVPELRLLVAFTGEFLQLLHRSWKRLDFIRGKLFHQIHHSSVVVVAVPNEELQMSPYISITSAEMSTWVCKTAALGPCQFYVVVVSNEEPQMSPYISITSAEMSTWVRKTAVLGPYQFSARLRPLLGMRICG</sequence>
<proteinExistence type="predicted"/>
<name>A0ABY6JXH2_9ARAC</name>
<keyword evidence="2" id="KW-1185">Reference proteome</keyword>